<reference evidence="1 2" key="1">
    <citation type="journal article" date="2019" name="Genome Biol. Evol.">
        <title>Insights into the evolution of the New World diploid cottons (Gossypium, subgenus Houzingenia) based on genome sequencing.</title>
        <authorList>
            <person name="Grover C.E."/>
            <person name="Arick M.A. 2nd"/>
            <person name="Thrash A."/>
            <person name="Conover J.L."/>
            <person name="Sanders W.S."/>
            <person name="Peterson D.G."/>
            <person name="Frelichowski J.E."/>
            <person name="Scheffler J.A."/>
            <person name="Scheffler B.E."/>
            <person name="Wendel J.F."/>
        </authorList>
    </citation>
    <scope>NUCLEOTIDE SEQUENCE [LARGE SCALE GENOMIC DNA]</scope>
    <source>
        <strain evidence="1">0</strain>
        <tissue evidence="1">Leaf</tissue>
    </source>
</reference>
<gene>
    <name evidence="1" type="ORF">Gohar_018471</name>
</gene>
<evidence type="ECO:0000313" key="2">
    <source>
        <dbReference type="Proteomes" id="UP000593560"/>
    </source>
</evidence>
<accession>A0A7J9G987</accession>
<dbReference type="Proteomes" id="UP000593560">
    <property type="component" value="Unassembled WGS sequence"/>
</dbReference>
<comment type="caution">
    <text evidence="1">The sequence shown here is derived from an EMBL/GenBank/DDBJ whole genome shotgun (WGS) entry which is preliminary data.</text>
</comment>
<evidence type="ECO:0000313" key="1">
    <source>
        <dbReference type="EMBL" id="MBA0794113.1"/>
    </source>
</evidence>
<name>A0A7J9G987_9ROSI</name>
<dbReference type="AlphaFoldDB" id="A0A7J9G987"/>
<proteinExistence type="predicted"/>
<sequence>MSVQSHLRMFSYNSVYQWME</sequence>
<organism evidence="1 2">
    <name type="scientific">Gossypium harknessii</name>
    <dbReference type="NCBI Taxonomy" id="34285"/>
    <lineage>
        <taxon>Eukaryota</taxon>
        <taxon>Viridiplantae</taxon>
        <taxon>Streptophyta</taxon>
        <taxon>Embryophyta</taxon>
        <taxon>Tracheophyta</taxon>
        <taxon>Spermatophyta</taxon>
        <taxon>Magnoliopsida</taxon>
        <taxon>eudicotyledons</taxon>
        <taxon>Gunneridae</taxon>
        <taxon>Pentapetalae</taxon>
        <taxon>rosids</taxon>
        <taxon>malvids</taxon>
        <taxon>Malvales</taxon>
        <taxon>Malvaceae</taxon>
        <taxon>Malvoideae</taxon>
        <taxon>Gossypium</taxon>
    </lineage>
</organism>
<dbReference type="EMBL" id="JABFAD010000003">
    <property type="protein sequence ID" value="MBA0794113.1"/>
    <property type="molecule type" value="Genomic_DNA"/>
</dbReference>
<protein>
    <submittedName>
        <fullName evidence="1">Uncharacterized protein</fullName>
    </submittedName>
</protein>
<keyword evidence="2" id="KW-1185">Reference proteome</keyword>